<keyword evidence="3" id="KW-1185">Reference proteome</keyword>
<gene>
    <name evidence="2" type="ORF">H9649_11310</name>
</gene>
<evidence type="ECO:0000259" key="1">
    <source>
        <dbReference type="Pfam" id="PF21648"/>
    </source>
</evidence>
<dbReference type="Pfam" id="PF21648">
    <property type="entry name" value="M1E1E6-like"/>
    <property type="match status" value="1"/>
</dbReference>
<comment type="caution">
    <text evidence="2">The sequence shown here is derived from an EMBL/GenBank/DDBJ whole genome shotgun (WGS) entry which is preliminary data.</text>
</comment>
<organism evidence="2 3">
    <name type="scientific">Sporosarcina quadrami</name>
    <dbReference type="NCBI Taxonomy" id="2762234"/>
    <lineage>
        <taxon>Bacteria</taxon>
        <taxon>Bacillati</taxon>
        <taxon>Bacillota</taxon>
        <taxon>Bacilli</taxon>
        <taxon>Bacillales</taxon>
        <taxon>Caryophanaceae</taxon>
        <taxon>Sporosarcina</taxon>
    </lineage>
</organism>
<evidence type="ECO:0000313" key="3">
    <source>
        <dbReference type="Proteomes" id="UP000626786"/>
    </source>
</evidence>
<proteinExistence type="predicted"/>
<reference evidence="2 3" key="1">
    <citation type="submission" date="2020-08" db="EMBL/GenBank/DDBJ databases">
        <title>A Genomic Blueprint of the Chicken Gut Microbiome.</title>
        <authorList>
            <person name="Gilroy R."/>
            <person name="Ravi A."/>
            <person name="Getino M."/>
            <person name="Pursley I."/>
            <person name="Horton D.L."/>
            <person name="Alikhan N.-F."/>
            <person name="Baker D."/>
            <person name="Gharbi K."/>
            <person name="Hall N."/>
            <person name="Watson M."/>
            <person name="Adriaenssens E.M."/>
            <person name="Foster-Nyarko E."/>
            <person name="Jarju S."/>
            <person name="Secka A."/>
            <person name="Antonio M."/>
            <person name="Oren A."/>
            <person name="Chaudhuri R."/>
            <person name="La Ragione R.M."/>
            <person name="Hildebrand F."/>
            <person name="Pallen M.J."/>
        </authorList>
    </citation>
    <scope>NUCLEOTIDE SEQUENCE [LARGE SCALE GENOMIC DNA]</scope>
    <source>
        <strain evidence="2 3">Sa2YVA2</strain>
    </source>
</reference>
<evidence type="ECO:0000313" key="2">
    <source>
        <dbReference type="EMBL" id="MBD7985178.1"/>
    </source>
</evidence>
<dbReference type="RefSeq" id="WP_191694998.1">
    <property type="nucleotide sequence ID" value="NZ_JACSQN010000009.1"/>
</dbReference>
<dbReference type="InterPro" id="IPR048473">
    <property type="entry name" value="M1E1E6-like"/>
</dbReference>
<dbReference type="EMBL" id="JACSQN010000009">
    <property type="protein sequence ID" value="MBD7985178.1"/>
    <property type="molecule type" value="Genomic_DNA"/>
</dbReference>
<dbReference type="Proteomes" id="UP000626786">
    <property type="component" value="Unassembled WGS sequence"/>
</dbReference>
<dbReference type="Gene3D" id="3.30.2210.10">
    <property type="entry name" value="Integron cassette protein superfamily"/>
    <property type="match status" value="1"/>
</dbReference>
<sequence length="220" mass="26029">MTEIILNENQRKLRKMLEKLLNDLKEDTYEHNFSSAQRQKKISDMADIAHQLHISLKDEAREPRHHKYMIKNRGLSPDHRDFYKHIHPVEDLLAFIDDENSNDDPFDLTIDITFKMQIYSRRWGHTDTYRFIRIEEGWNVSLLSRSGSCDKKGYPVFYEILDNDLINYPAELPNYMGWLWDSAKEKGLTKEEVQSSLDDIAKWINSCEKSSPKGIFKGFK</sequence>
<name>A0ABR8UAX3_9BACL</name>
<feature type="domain" description="Integron cassette protein" evidence="1">
    <location>
        <begin position="113"/>
        <end position="206"/>
    </location>
</feature>
<protein>
    <recommendedName>
        <fullName evidence="1">Integron cassette protein domain-containing protein</fullName>
    </recommendedName>
</protein>
<accession>A0ABR8UAX3</accession>
<dbReference type="InterPro" id="IPR048474">
    <property type="entry name" value="M1E1E6-like_sf"/>
</dbReference>